<dbReference type="EMBL" id="AP031322">
    <property type="protein sequence ID" value="BFH72220.1"/>
    <property type="molecule type" value="Genomic_DNA"/>
</dbReference>
<evidence type="ECO:0000313" key="1">
    <source>
        <dbReference type="EMBL" id="BFH72220.1"/>
    </source>
</evidence>
<organism evidence="1">
    <name type="scientific">Sulfurisphaera javensis</name>
    <dbReference type="NCBI Taxonomy" id="2049879"/>
    <lineage>
        <taxon>Archaea</taxon>
        <taxon>Thermoproteota</taxon>
        <taxon>Thermoprotei</taxon>
        <taxon>Sulfolobales</taxon>
        <taxon>Sulfolobaceae</taxon>
        <taxon>Sulfurisphaera</taxon>
    </lineage>
</organism>
<name>A0AAT9GN49_9CREN</name>
<reference evidence="1" key="1">
    <citation type="submission" date="2024-03" db="EMBL/GenBank/DDBJ databases">
        <title>Complete genome sequence of Sulfurisphaera javensis strain KD-1.</title>
        <authorList>
            <person name="Sakai H."/>
            <person name="Nur N."/>
            <person name="Suwanto A."/>
            <person name="Kurosawa N."/>
        </authorList>
    </citation>
    <scope>NUCLEOTIDE SEQUENCE</scope>
    <source>
        <strain evidence="1">KD-1</strain>
    </source>
</reference>
<sequence>MSIKVVELDSNYLYRYIGDDELEFIRRNGVIYSKNPMGTYFTTLFTNDSQKAMMYLSLSSPPRYRISY</sequence>
<protein>
    <submittedName>
        <fullName evidence="1">Uncharacterized protein</fullName>
    </submittedName>
</protein>
<gene>
    <name evidence="1" type="ORF">SJAV_01640</name>
</gene>
<proteinExistence type="predicted"/>
<dbReference type="KEGG" id="sjv:SJAV_01640"/>
<accession>A0AAT9GN49</accession>
<dbReference type="RefSeq" id="WP_369610463.1">
    <property type="nucleotide sequence ID" value="NZ_AP031322.1"/>
</dbReference>
<dbReference type="AlphaFoldDB" id="A0AAT9GN49"/>
<dbReference type="GeneID" id="92353098"/>